<evidence type="ECO:0000313" key="3">
    <source>
        <dbReference type="Proteomes" id="UP000066624"/>
    </source>
</evidence>
<reference evidence="2 3" key="1">
    <citation type="submission" date="2015-07" db="EMBL/GenBank/DDBJ databases">
        <authorList>
            <person name="Noorani M."/>
        </authorList>
    </citation>
    <scope>NUCLEOTIDE SEQUENCE [LARGE SCALE GENOMIC DNA]</scope>
    <source>
        <strain evidence="2 3">KCTC 42284</strain>
    </source>
</reference>
<dbReference type="Proteomes" id="UP000066624">
    <property type="component" value="Chromosome"/>
</dbReference>
<keyword evidence="3" id="KW-1185">Reference proteome</keyword>
<feature type="region of interest" description="Disordered" evidence="1">
    <location>
        <begin position="82"/>
        <end position="132"/>
    </location>
</feature>
<accession>A0A0K0XU69</accession>
<organism evidence="2 3">
    <name type="scientific">Wenzhouxiangella marina</name>
    <dbReference type="NCBI Taxonomy" id="1579979"/>
    <lineage>
        <taxon>Bacteria</taxon>
        <taxon>Pseudomonadati</taxon>
        <taxon>Pseudomonadota</taxon>
        <taxon>Gammaproteobacteria</taxon>
        <taxon>Chromatiales</taxon>
        <taxon>Wenzhouxiangellaceae</taxon>
        <taxon>Wenzhouxiangella</taxon>
    </lineage>
</organism>
<evidence type="ECO:0000256" key="1">
    <source>
        <dbReference type="SAM" id="MobiDB-lite"/>
    </source>
</evidence>
<gene>
    <name evidence="2" type="ORF">WM2015_800</name>
</gene>
<feature type="compositionally biased region" description="Basic and acidic residues" evidence="1">
    <location>
        <begin position="103"/>
        <end position="121"/>
    </location>
</feature>
<evidence type="ECO:0000313" key="2">
    <source>
        <dbReference type="EMBL" id="AKS41181.1"/>
    </source>
</evidence>
<dbReference type="KEGG" id="wma:WM2015_800"/>
<dbReference type="AlphaFoldDB" id="A0A0K0XU69"/>
<name>A0A0K0XU69_9GAMM</name>
<protein>
    <submittedName>
        <fullName evidence="2">Uncharacterized protein</fullName>
    </submittedName>
</protein>
<sequence>MPSLRAKEKEIHEQDLVSVLRELHDELDRAVFQTYGWDDLAEQLVGRPGATTPWPEKPEDQLEAEEDLLQRLVDLNHQRAAEEAQGKIRWLRPDYQAPDETPEQTKLDTHTDAEATSRHPGPDPGPTKKLTWPKTLQAQIRAVRDQLATTPMDAPTLAAQFKRKPEKSVTQVLDALAELGMVGSDDSGQYRLRET</sequence>
<dbReference type="STRING" id="1579979.WM2015_800"/>
<dbReference type="EMBL" id="CP012154">
    <property type="protein sequence ID" value="AKS41181.1"/>
    <property type="molecule type" value="Genomic_DNA"/>
</dbReference>
<proteinExistence type="predicted"/>